<proteinExistence type="predicted"/>
<protein>
    <submittedName>
        <fullName evidence="1">Leucine-rich repeat-containing protein 18</fullName>
    </submittedName>
</protein>
<gene>
    <name evidence="1" type="primary">LRRC18</name>
    <name evidence="1" type="ORF">K3G42_003499</name>
</gene>
<accession>A0ACB8F7M7</accession>
<evidence type="ECO:0000313" key="1">
    <source>
        <dbReference type="EMBL" id="KAH8001262.1"/>
    </source>
</evidence>
<comment type="caution">
    <text evidence="1">The sequence shown here is derived from an EMBL/GenBank/DDBJ whole genome shotgun (WGS) entry which is preliminary data.</text>
</comment>
<evidence type="ECO:0000313" key="2">
    <source>
        <dbReference type="Proteomes" id="UP000827872"/>
    </source>
</evidence>
<keyword evidence="2" id="KW-1185">Reference proteome</keyword>
<sequence>MRVGKRADVGRAWLQAEKGALETLSPDWLETWNWPQNSASRELLFAHSTCAGLFSKGGLCAEKGKGPKGKKVTLKVAKNCIKITFDGKHRLDLSKMGITTFPRCILKLADVDELDLSRNMLKKIPDSIDKFQNLRWLDLHSNQIEKLPETIGNLQSLVFLNLCNNKLTARSLPMELNQLKILRNLNLGLNHIDNLPTTLGALKELQEVGVFDNLLTTIPNSIKKLPKLKKLNTKRNPFPGPTEEEQFIDSIKRLESLYVVDEKDLCFSCLRKCQEERDKVNKLKNTVPAPLRKPNFSSLMTPNSLAKDNQAEWR</sequence>
<name>A0ACB8F7M7_9SAUR</name>
<reference evidence="1" key="1">
    <citation type="submission" date="2021-08" db="EMBL/GenBank/DDBJ databases">
        <title>The first chromosome-level gecko genome reveals the dynamic sex chromosomes of Neotropical dwarf geckos (Sphaerodactylidae: Sphaerodactylus).</title>
        <authorList>
            <person name="Pinto B.J."/>
            <person name="Keating S.E."/>
            <person name="Gamble T."/>
        </authorList>
    </citation>
    <scope>NUCLEOTIDE SEQUENCE</scope>
    <source>
        <strain evidence="1">TG3544</strain>
    </source>
</reference>
<dbReference type="Proteomes" id="UP000827872">
    <property type="component" value="Linkage Group LG08"/>
</dbReference>
<organism evidence="1 2">
    <name type="scientific">Sphaerodactylus townsendi</name>
    <dbReference type="NCBI Taxonomy" id="933632"/>
    <lineage>
        <taxon>Eukaryota</taxon>
        <taxon>Metazoa</taxon>
        <taxon>Chordata</taxon>
        <taxon>Craniata</taxon>
        <taxon>Vertebrata</taxon>
        <taxon>Euteleostomi</taxon>
        <taxon>Lepidosauria</taxon>
        <taxon>Squamata</taxon>
        <taxon>Bifurcata</taxon>
        <taxon>Gekkota</taxon>
        <taxon>Sphaerodactylidae</taxon>
        <taxon>Sphaerodactylus</taxon>
    </lineage>
</organism>
<dbReference type="EMBL" id="CM037621">
    <property type="protein sequence ID" value="KAH8001262.1"/>
    <property type="molecule type" value="Genomic_DNA"/>
</dbReference>